<evidence type="ECO:0000256" key="1">
    <source>
        <dbReference type="ARBA" id="ARBA00022741"/>
    </source>
</evidence>
<dbReference type="Pfam" id="PF00072">
    <property type="entry name" value="Response_reg"/>
    <property type="match status" value="1"/>
</dbReference>
<evidence type="ECO:0000313" key="8">
    <source>
        <dbReference type="EMBL" id="MFC1572657.1"/>
    </source>
</evidence>
<dbReference type="PROSITE" id="PS00675">
    <property type="entry name" value="SIGMA54_INTERACT_1"/>
    <property type="match status" value="1"/>
</dbReference>
<dbReference type="InterPro" id="IPR011006">
    <property type="entry name" value="CheY-like_superfamily"/>
</dbReference>
<dbReference type="SMART" id="SM00448">
    <property type="entry name" value="REC"/>
    <property type="match status" value="1"/>
</dbReference>
<evidence type="ECO:0000256" key="2">
    <source>
        <dbReference type="ARBA" id="ARBA00022840"/>
    </source>
</evidence>
<name>A0ABV6YJY9_UNCEI</name>
<dbReference type="InterPro" id="IPR002197">
    <property type="entry name" value="HTH_Fis"/>
</dbReference>
<keyword evidence="9" id="KW-1185">Reference proteome</keyword>
<evidence type="ECO:0000256" key="4">
    <source>
        <dbReference type="ARBA" id="ARBA00023163"/>
    </source>
</evidence>
<dbReference type="PROSITE" id="PS50045">
    <property type="entry name" value="SIGMA54_INTERACT_4"/>
    <property type="match status" value="1"/>
</dbReference>
<protein>
    <submittedName>
        <fullName evidence="8">Sigma-54-dependent transcriptional regulator</fullName>
    </submittedName>
</protein>
<dbReference type="InterPro" id="IPR058031">
    <property type="entry name" value="AAA_lid_NorR"/>
</dbReference>
<gene>
    <name evidence="8" type="ORF">ACFL6M_03560</name>
</gene>
<feature type="modified residue" description="4-aspartylphosphate" evidence="5">
    <location>
        <position position="53"/>
    </location>
</feature>
<reference evidence="8 9" key="1">
    <citation type="submission" date="2024-09" db="EMBL/GenBank/DDBJ databases">
        <authorList>
            <person name="D'Angelo T."/>
        </authorList>
    </citation>
    <scope>NUCLEOTIDE SEQUENCE [LARGE SCALE GENOMIC DNA]</scope>
    <source>
        <strain evidence="8">SAG AM-320-E07</strain>
    </source>
</reference>
<dbReference type="SUPFAM" id="SSF52540">
    <property type="entry name" value="P-loop containing nucleoside triphosphate hydrolases"/>
    <property type="match status" value="1"/>
</dbReference>
<dbReference type="Gene3D" id="3.40.50.300">
    <property type="entry name" value="P-loop containing nucleotide triphosphate hydrolases"/>
    <property type="match status" value="1"/>
</dbReference>
<feature type="domain" description="Sigma-54 factor interaction" evidence="6">
    <location>
        <begin position="141"/>
        <end position="370"/>
    </location>
</feature>
<dbReference type="Proteomes" id="UP001593833">
    <property type="component" value="Unassembled WGS sequence"/>
</dbReference>
<feature type="domain" description="Response regulatory" evidence="7">
    <location>
        <begin position="4"/>
        <end position="118"/>
    </location>
</feature>
<evidence type="ECO:0000256" key="3">
    <source>
        <dbReference type="ARBA" id="ARBA00023015"/>
    </source>
</evidence>
<evidence type="ECO:0000256" key="5">
    <source>
        <dbReference type="PROSITE-ProRule" id="PRU00169"/>
    </source>
</evidence>
<keyword evidence="1" id="KW-0547">Nucleotide-binding</keyword>
<dbReference type="InterPro" id="IPR027417">
    <property type="entry name" value="P-loop_NTPase"/>
</dbReference>
<dbReference type="PROSITE" id="PS00688">
    <property type="entry name" value="SIGMA54_INTERACT_3"/>
    <property type="match status" value="1"/>
</dbReference>
<comment type="caution">
    <text evidence="8">The sequence shown here is derived from an EMBL/GenBank/DDBJ whole genome shotgun (WGS) entry which is preliminary data.</text>
</comment>
<proteinExistence type="predicted"/>
<dbReference type="Gene3D" id="3.40.50.2300">
    <property type="match status" value="1"/>
</dbReference>
<dbReference type="SUPFAM" id="SSF52172">
    <property type="entry name" value="CheY-like"/>
    <property type="match status" value="1"/>
</dbReference>
<dbReference type="PANTHER" id="PTHR32071">
    <property type="entry name" value="TRANSCRIPTIONAL REGULATORY PROTEIN"/>
    <property type="match status" value="1"/>
</dbReference>
<keyword evidence="3" id="KW-0805">Transcription regulation</keyword>
<dbReference type="Pfam" id="PF00158">
    <property type="entry name" value="Sigma54_activat"/>
    <property type="match status" value="1"/>
</dbReference>
<dbReference type="InterPro" id="IPR002078">
    <property type="entry name" value="Sigma_54_int"/>
</dbReference>
<dbReference type="EMBL" id="JBHPKH010000027">
    <property type="protein sequence ID" value="MFC1572657.1"/>
    <property type="molecule type" value="Genomic_DNA"/>
</dbReference>
<dbReference type="Gene3D" id="1.10.10.60">
    <property type="entry name" value="Homeodomain-like"/>
    <property type="match status" value="1"/>
</dbReference>
<dbReference type="InterPro" id="IPR009057">
    <property type="entry name" value="Homeodomain-like_sf"/>
</dbReference>
<keyword evidence="2" id="KW-0067">ATP-binding</keyword>
<dbReference type="CDD" id="cd00156">
    <property type="entry name" value="REC"/>
    <property type="match status" value="1"/>
</dbReference>
<sequence>MRASVLIVDDDASIRRALADRFRFWGHSVTTAADGEEALTEVIRKSFDLILLDLSMPVTGGMAVLSRLQETGCDADVVVLTAYGSLEKAVEAMKLGADDFLSKPADFELLHKIVDRALEKRRLLRSNRVLVEQASERASFIVGPSPAVKELIATATRAASSDSTVLLMGESGTGKQVLAEHIHRESPRASGPFVYVNCVAISEELIESTLFGHEKGAFTGAVARKPGRLEGAGGGTAFLDEVGDISSNLQTKLLHFLEAGEFERVGGTQTVTVDCRIIAATNRDLAGEVQAERFREDLYYRLNVIALRLPPLRERPEDIPVLAQGFLQRLCLELKRAALEFTPETLKIMESYAWPGNVRQLRNAIERMAVLSPSNKLAPDLLPPEICAIPKSEPPDLMDMPYREAMAGFKHKLIERALWRAGGNQTKAAELLGIQRTYLNRVIKETGEKGQEHGAQQ</sequence>
<evidence type="ECO:0000259" key="6">
    <source>
        <dbReference type="PROSITE" id="PS50045"/>
    </source>
</evidence>
<accession>A0ABV6YJY9</accession>
<dbReference type="InterPro" id="IPR003593">
    <property type="entry name" value="AAA+_ATPase"/>
</dbReference>
<dbReference type="InterPro" id="IPR025944">
    <property type="entry name" value="Sigma_54_int_dom_CS"/>
</dbReference>
<keyword evidence="4" id="KW-0804">Transcription</keyword>
<evidence type="ECO:0000313" key="9">
    <source>
        <dbReference type="Proteomes" id="UP001593833"/>
    </source>
</evidence>
<dbReference type="Gene3D" id="1.10.8.60">
    <property type="match status" value="1"/>
</dbReference>
<dbReference type="SUPFAM" id="SSF46689">
    <property type="entry name" value="Homeodomain-like"/>
    <property type="match status" value="1"/>
</dbReference>
<dbReference type="Pfam" id="PF02954">
    <property type="entry name" value="HTH_8"/>
    <property type="match status" value="1"/>
</dbReference>
<dbReference type="PRINTS" id="PR01590">
    <property type="entry name" value="HTHFIS"/>
</dbReference>
<dbReference type="InterPro" id="IPR025662">
    <property type="entry name" value="Sigma_54_int_dom_ATP-bd_1"/>
</dbReference>
<organism evidence="8 9">
    <name type="scientific">Eiseniibacteriota bacterium</name>
    <dbReference type="NCBI Taxonomy" id="2212470"/>
    <lineage>
        <taxon>Bacteria</taxon>
        <taxon>Candidatus Eiseniibacteriota</taxon>
    </lineage>
</organism>
<dbReference type="Pfam" id="PF25601">
    <property type="entry name" value="AAA_lid_14"/>
    <property type="match status" value="1"/>
</dbReference>
<evidence type="ECO:0000259" key="7">
    <source>
        <dbReference type="PROSITE" id="PS50110"/>
    </source>
</evidence>
<dbReference type="PROSITE" id="PS50110">
    <property type="entry name" value="RESPONSE_REGULATORY"/>
    <property type="match status" value="1"/>
</dbReference>
<keyword evidence="5" id="KW-0597">Phosphoprotein</keyword>
<dbReference type="InterPro" id="IPR001789">
    <property type="entry name" value="Sig_transdc_resp-reg_receiver"/>
</dbReference>
<dbReference type="CDD" id="cd00009">
    <property type="entry name" value="AAA"/>
    <property type="match status" value="1"/>
</dbReference>
<dbReference type="SMART" id="SM00382">
    <property type="entry name" value="AAA"/>
    <property type="match status" value="1"/>
</dbReference>